<dbReference type="InterPro" id="IPR025110">
    <property type="entry name" value="AMP-bd_C"/>
</dbReference>
<protein>
    <recommendedName>
        <fullName evidence="5">Acetyl-coenzyme A synthetase</fullName>
        <ecNumber evidence="5">6.2.1.1</ecNumber>
    </recommendedName>
</protein>
<feature type="domain" description="Acetyl-coenzyme A synthetase N-terminal" evidence="8">
    <location>
        <begin position="66"/>
        <end position="126"/>
    </location>
</feature>
<dbReference type="GO" id="GO:0003987">
    <property type="term" value="F:acetate-CoA ligase activity"/>
    <property type="evidence" value="ECO:0007669"/>
    <property type="project" value="UniProtKB-UniRule"/>
</dbReference>
<dbReference type="InterPro" id="IPR000873">
    <property type="entry name" value="AMP-dep_synth/lig_dom"/>
</dbReference>
<dbReference type="Proteomes" id="UP001445335">
    <property type="component" value="Unassembled WGS sequence"/>
</dbReference>
<evidence type="ECO:0000256" key="4">
    <source>
        <dbReference type="ARBA" id="ARBA00022840"/>
    </source>
</evidence>
<evidence type="ECO:0000256" key="2">
    <source>
        <dbReference type="ARBA" id="ARBA00022598"/>
    </source>
</evidence>
<dbReference type="GO" id="GO:0019427">
    <property type="term" value="P:acetyl-CoA biosynthetic process from acetate"/>
    <property type="evidence" value="ECO:0007669"/>
    <property type="project" value="InterPro"/>
</dbReference>
<dbReference type="GO" id="GO:0016208">
    <property type="term" value="F:AMP binding"/>
    <property type="evidence" value="ECO:0007669"/>
    <property type="project" value="InterPro"/>
</dbReference>
<gene>
    <name evidence="9" type="ORF">WJX81_007577</name>
</gene>
<feature type="domain" description="AMP-binding enzyme C-terminal" evidence="7">
    <location>
        <begin position="582"/>
        <end position="660"/>
    </location>
</feature>
<feature type="domain" description="AMP-dependent synthetase/ligase" evidence="6">
    <location>
        <begin position="137"/>
        <end position="520"/>
    </location>
</feature>
<evidence type="ECO:0000259" key="8">
    <source>
        <dbReference type="Pfam" id="PF16177"/>
    </source>
</evidence>
<keyword evidence="4 5" id="KW-0067">ATP-binding</keyword>
<comment type="caution">
    <text evidence="9">The sequence shown here is derived from an EMBL/GenBank/DDBJ whole genome shotgun (WGS) entry which is preliminary data.</text>
</comment>
<reference evidence="9 10" key="1">
    <citation type="journal article" date="2024" name="Nat. Commun.">
        <title>Phylogenomics reveals the evolutionary origins of lichenization in chlorophyte algae.</title>
        <authorList>
            <person name="Puginier C."/>
            <person name="Libourel C."/>
            <person name="Otte J."/>
            <person name="Skaloud P."/>
            <person name="Haon M."/>
            <person name="Grisel S."/>
            <person name="Petersen M."/>
            <person name="Berrin J.G."/>
            <person name="Delaux P.M."/>
            <person name="Dal Grande F."/>
            <person name="Keller J."/>
        </authorList>
    </citation>
    <scope>NUCLEOTIDE SEQUENCE [LARGE SCALE GENOMIC DNA]</scope>
    <source>
        <strain evidence="9 10">SAG 245.80</strain>
    </source>
</reference>
<dbReference type="Pfam" id="PF16177">
    <property type="entry name" value="ACAS_N"/>
    <property type="match status" value="1"/>
</dbReference>
<evidence type="ECO:0000259" key="6">
    <source>
        <dbReference type="Pfam" id="PF00501"/>
    </source>
</evidence>
<dbReference type="NCBIfam" id="NF001208">
    <property type="entry name" value="PRK00174.1"/>
    <property type="match status" value="1"/>
</dbReference>
<evidence type="ECO:0000313" key="9">
    <source>
        <dbReference type="EMBL" id="KAK9835057.1"/>
    </source>
</evidence>
<dbReference type="EMBL" id="JALJOU010000030">
    <property type="protein sequence ID" value="KAK9835057.1"/>
    <property type="molecule type" value="Genomic_DNA"/>
</dbReference>
<dbReference type="SUPFAM" id="SSF56801">
    <property type="entry name" value="Acetyl-CoA synthetase-like"/>
    <property type="match status" value="1"/>
</dbReference>
<accession>A0AAW1RML1</accession>
<dbReference type="Pfam" id="PF00501">
    <property type="entry name" value="AMP-binding"/>
    <property type="match status" value="1"/>
</dbReference>
<dbReference type="PANTHER" id="PTHR24095:SF14">
    <property type="entry name" value="ACETYL-COENZYME A SYNTHETASE 1"/>
    <property type="match status" value="1"/>
</dbReference>
<dbReference type="Gene3D" id="3.30.300.30">
    <property type="match status" value="1"/>
</dbReference>
<keyword evidence="2 5" id="KW-0436">Ligase</keyword>
<evidence type="ECO:0000256" key="3">
    <source>
        <dbReference type="ARBA" id="ARBA00022741"/>
    </source>
</evidence>
<dbReference type="Gene3D" id="3.40.50.12780">
    <property type="entry name" value="N-terminal domain of ligase-like"/>
    <property type="match status" value="1"/>
</dbReference>
<comment type="similarity">
    <text evidence="1 5">Belongs to the ATP-dependent AMP-binding enzyme family.</text>
</comment>
<evidence type="ECO:0000256" key="1">
    <source>
        <dbReference type="ARBA" id="ARBA00006432"/>
    </source>
</evidence>
<dbReference type="InterPro" id="IPR032387">
    <property type="entry name" value="ACAS_N"/>
</dbReference>
<dbReference type="GO" id="GO:0005524">
    <property type="term" value="F:ATP binding"/>
    <property type="evidence" value="ECO:0007669"/>
    <property type="project" value="UniProtKB-UniRule"/>
</dbReference>
<dbReference type="InterPro" id="IPR011904">
    <property type="entry name" value="Ac_CoA_lig"/>
</dbReference>
<proteinExistence type="inferred from homology"/>
<dbReference type="EC" id="6.2.1.1" evidence="5"/>
<evidence type="ECO:0000313" key="10">
    <source>
        <dbReference type="Proteomes" id="UP001445335"/>
    </source>
</evidence>
<keyword evidence="10" id="KW-1185">Reference proteome</keyword>
<evidence type="ECO:0000259" key="7">
    <source>
        <dbReference type="Pfam" id="PF13193"/>
    </source>
</evidence>
<dbReference type="InterPro" id="IPR042099">
    <property type="entry name" value="ANL_N_sf"/>
</dbReference>
<sequence length="703" mass="76756">MERLAVLTGHLAPQLSGLERAGALAGSAILARRSTVATSQEGGAVVPDTVQVEYRARTGIHSRADYERMYRHSVDDPAGFWGDIAAGFVWERRWAPDHFSYNLDLQSGRVSTRIFAGGRTNIAFNCLDRHVEAGRGSQPCFLWEGNDVGQERKMTYGEVLQEVCRVANWLKSVGVRKGDAVAIYLPLICELPIAMLACTRLGAVHSVVFAGFSADSLAQRCIDCRSRVIITASGGMRGSKRVELKQIVDAAAKVAAEKGHKIHKALVVEHPAAPRGKCPWARGRDVWYGDAVPAQQATCQVEWVDAEDPLFLLYTSGSTGNPKGVVHSTGGYMVGAATTAKYCFDLQPGDVYWCTADCGWITGHTYLAYGPLLNAATNVIYEGVPLHPQPDRMWQIVEKCKVRTLYTAPTLIRALEAQGDTWVKKHDRSSLRVLGSVGEPINPRAWRWLFEVVGERRCPVIDTWWQTETGTVMISPLPGAWPESPGSATLPFFGVVPVLVNDKGKELHGATEGILCIKQTWPAAIRTIKGDHKRFEQTYFSTFKGLYFTGDGCRRDDRGYYTITGRVDDVINVSGHRVGTAEVEAALAAHGACVEAAVVGVEHKIKGQGIYAYVALAQDEEPSEATRKSLIAAVRQHIGAFAAPDVIHWAPGLPKTRSGKIMRRILRKIAVNADSELGDVSTLADPSVVQAIISMRVTQLSSR</sequence>
<dbReference type="PROSITE" id="PS00455">
    <property type="entry name" value="AMP_BINDING"/>
    <property type="match status" value="1"/>
</dbReference>
<dbReference type="AlphaFoldDB" id="A0AAW1RML1"/>
<dbReference type="FunFam" id="3.40.50.12780:FF:000001">
    <property type="entry name" value="Acetyl-coenzyme A synthetase"/>
    <property type="match status" value="1"/>
</dbReference>
<keyword evidence="3 5" id="KW-0547">Nucleotide-binding</keyword>
<dbReference type="PANTHER" id="PTHR24095">
    <property type="entry name" value="ACETYL-COENZYME A SYNTHETASE"/>
    <property type="match status" value="1"/>
</dbReference>
<dbReference type="InterPro" id="IPR045851">
    <property type="entry name" value="AMP-bd_C_sf"/>
</dbReference>
<evidence type="ECO:0000256" key="5">
    <source>
        <dbReference type="RuleBase" id="RU361147"/>
    </source>
</evidence>
<dbReference type="NCBIfam" id="TIGR02188">
    <property type="entry name" value="Ac_CoA_lig_AcsA"/>
    <property type="match status" value="1"/>
</dbReference>
<dbReference type="FunFam" id="3.30.300.30:FF:000004">
    <property type="entry name" value="Acetyl-coenzyme A synthetase"/>
    <property type="match status" value="1"/>
</dbReference>
<dbReference type="CDD" id="cd05966">
    <property type="entry name" value="ACS"/>
    <property type="match status" value="1"/>
</dbReference>
<name>A0AAW1RML1_9CHLO</name>
<dbReference type="Pfam" id="PF13193">
    <property type="entry name" value="AMP-binding_C"/>
    <property type="match status" value="1"/>
</dbReference>
<dbReference type="InterPro" id="IPR020845">
    <property type="entry name" value="AMP-binding_CS"/>
</dbReference>
<comment type="catalytic activity">
    <reaction evidence="5">
        <text>acetate + ATP + CoA = acetyl-CoA + AMP + diphosphate</text>
        <dbReference type="Rhea" id="RHEA:23176"/>
        <dbReference type="ChEBI" id="CHEBI:30089"/>
        <dbReference type="ChEBI" id="CHEBI:30616"/>
        <dbReference type="ChEBI" id="CHEBI:33019"/>
        <dbReference type="ChEBI" id="CHEBI:57287"/>
        <dbReference type="ChEBI" id="CHEBI:57288"/>
        <dbReference type="ChEBI" id="CHEBI:456215"/>
        <dbReference type="EC" id="6.2.1.1"/>
    </reaction>
</comment>
<organism evidence="9 10">
    <name type="scientific">Elliptochloris bilobata</name>
    <dbReference type="NCBI Taxonomy" id="381761"/>
    <lineage>
        <taxon>Eukaryota</taxon>
        <taxon>Viridiplantae</taxon>
        <taxon>Chlorophyta</taxon>
        <taxon>core chlorophytes</taxon>
        <taxon>Trebouxiophyceae</taxon>
        <taxon>Trebouxiophyceae incertae sedis</taxon>
        <taxon>Elliptochloris clade</taxon>
        <taxon>Elliptochloris</taxon>
    </lineage>
</organism>